<comment type="caution">
    <text evidence="2">The sequence shown here is derived from an EMBL/GenBank/DDBJ whole genome shotgun (WGS) entry which is preliminary data.</text>
</comment>
<dbReference type="EMBL" id="JABZFV010000028">
    <property type="protein sequence ID" value="MBF0934489.1"/>
    <property type="molecule type" value="Genomic_DNA"/>
</dbReference>
<keyword evidence="1" id="KW-0812">Transmembrane</keyword>
<organism evidence="2 3">
    <name type="scientific">Abiotrophia defectiva</name>
    <name type="common">Streptococcus defectivus</name>
    <dbReference type="NCBI Taxonomy" id="46125"/>
    <lineage>
        <taxon>Bacteria</taxon>
        <taxon>Bacillati</taxon>
        <taxon>Bacillota</taxon>
        <taxon>Bacilli</taxon>
        <taxon>Lactobacillales</taxon>
        <taxon>Aerococcaceae</taxon>
        <taxon>Abiotrophia</taxon>
    </lineage>
</organism>
<keyword evidence="1" id="KW-0472">Membrane</keyword>
<gene>
    <name evidence="2" type="ORF">HXK00_02455</name>
</gene>
<evidence type="ECO:0000313" key="3">
    <source>
        <dbReference type="Proteomes" id="UP000757900"/>
    </source>
</evidence>
<evidence type="ECO:0000313" key="2">
    <source>
        <dbReference type="EMBL" id="MBF0934489.1"/>
    </source>
</evidence>
<protein>
    <recommendedName>
        <fullName evidence="4">ESAT-6 secretion machinery protein EssA</fullName>
    </recommendedName>
</protein>
<name>A0A929QSG5_ABIDE</name>
<keyword evidence="1" id="KW-1133">Transmembrane helix</keyword>
<reference evidence="2" key="1">
    <citation type="submission" date="2020-04" db="EMBL/GenBank/DDBJ databases">
        <title>Deep metagenomics examines the oral microbiome during advanced dental caries in children, revealing novel taxa and co-occurrences with host molecules.</title>
        <authorList>
            <person name="Baker J.L."/>
            <person name="Morton J.T."/>
            <person name="Dinis M."/>
            <person name="Alvarez R."/>
            <person name="Tran N.C."/>
            <person name="Knight R."/>
            <person name="Edlund A."/>
        </authorList>
    </citation>
    <scope>NUCLEOTIDE SEQUENCE</scope>
    <source>
        <strain evidence="2">JCVI_23_bin.16</strain>
    </source>
</reference>
<sequence length="156" mass="18265">MRKGRLWLVIIVGIFFGLSMPIQARDGSLKIDTNRYDATKSNEITYSEQERLFAKLFTTDLTELINRHLQRQEAPRQALAPQLFQAPIQALDRTAKAKQVAFTSDHPTQRVERYNHRLAIIDQPKRPYLWVIFCLALAVFCGLIYYYYFRPKRVGD</sequence>
<dbReference type="Proteomes" id="UP000757900">
    <property type="component" value="Unassembled WGS sequence"/>
</dbReference>
<accession>A0A929QSG5</accession>
<evidence type="ECO:0008006" key="4">
    <source>
        <dbReference type="Google" id="ProtNLM"/>
    </source>
</evidence>
<evidence type="ECO:0000256" key="1">
    <source>
        <dbReference type="SAM" id="Phobius"/>
    </source>
</evidence>
<proteinExistence type="predicted"/>
<dbReference type="AlphaFoldDB" id="A0A929QSG5"/>
<feature type="transmembrane region" description="Helical" evidence="1">
    <location>
        <begin position="128"/>
        <end position="148"/>
    </location>
</feature>